<name>A0A7U7EQC8_9GAMM</name>
<reference evidence="1 2" key="1">
    <citation type="submission" date="2020-08" db="EMBL/GenBank/DDBJ databases">
        <authorList>
            <person name="Criscuolo A."/>
        </authorList>
    </citation>
    <scope>NUCLEOTIDE SEQUENCE [LARGE SCALE GENOMIC DNA]</scope>
    <source>
        <strain evidence="1">CIP111764</strain>
    </source>
</reference>
<dbReference type="RefSeq" id="WP_187672158.1">
    <property type="nucleotide sequence ID" value="NZ_CAJFCI010000061.1"/>
</dbReference>
<organism evidence="1 2">
    <name type="scientific">Zestomonas carbonaria</name>
    <dbReference type="NCBI Taxonomy" id="2762745"/>
    <lineage>
        <taxon>Bacteria</taxon>
        <taxon>Pseudomonadati</taxon>
        <taxon>Pseudomonadota</taxon>
        <taxon>Gammaproteobacteria</taxon>
        <taxon>Pseudomonadales</taxon>
        <taxon>Pseudomonadaceae</taxon>
        <taxon>Zestomonas</taxon>
    </lineage>
</organism>
<dbReference type="EMBL" id="CAJFCI010000061">
    <property type="protein sequence ID" value="CAD5108838.1"/>
    <property type="molecule type" value="Genomic_DNA"/>
</dbReference>
<proteinExistence type="predicted"/>
<evidence type="ECO:0000313" key="1">
    <source>
        <dbReference type="EMBL" id="CAD5108838.1"/>
    </source>
</evidence>
<protein>
    <submittedName>
        <fullName evidence="1">Uncharacterized protein</fullName>
    </submittedName>
</protein>
<dbReference type="Proteomes" id="UP000583387">
    <property type="component" value="Unassembled WGS sequence"/>
</dbReference>
<sequence>MTLWIVLLILAAVLSPLVWLRPSSRQNQQMGLRLAARRMGLAMHLARQEWPHWLPRQPPSPCPQYYRTRRAGRADAWTYWQLEAGQWVDRWREPCADEALRGQLATLPADVYKVEADKQVIAIYWGEQGDAEALQRIASVLDALA</sequence>
<accession>A0A7U7EQC8</accession>
<keyword evidence="2" id="KW-1185">Reference proteome</keyword>
<dbReference type="AlphaFoldDB" id="A0A7U7EQC8"/>
<evidence type="ECO:0000313" key="2">
    <source>
        <dbReference type="Proteomes" id="UP000583387"/>
    </source>
</evidence>
<comment type="caution">
    <text evidence="1">The sequence shown here is derived from an EMBL/GenBank/DDBJ whole genome shotgun (WGS) entry which is preliminary data.</text>
</comment>
<gene>
    <name evidence="1" type="ORF">PSEWESI4_03130</name>
</gene>